<comment type="similarity">
    <text evidence="1">Belongs to the thioredoxin family.</text>
</comment>
<dbReference type="EMBL" id="SHOA02000001">
    <property type="protein sequence ID" value="TDH73549.1"/>
    <property type="molecule type" value="Genomic_DNA"/>
</dbReference>
<evidence type="ECO:0000259" key="3">
    <source>
        <dbReference type="Pfam" id="PF06110"/>
    </source>
</evidence>
<keyword evidence="5" id="KW-1185">Reference proteome</keyword>
<dbReference type="AlphaFoldDB" id="A0A976IKJ3"/>
<proteinExistence type="inferred from homology"/>
<dbReference type="GO" id="GO:0005829">
    <property type="term" value="C:cytosol"/>
    <property type="evidence" value="ECO:0007669"/>
    <property type="project" value="TreeGrafter"/>
</dbReference>
<feature type="domain" description="Thioredoxin" evidence="3">
    <location>
        <begin position="333"/>
        <end position="433"/>
    </location>
</feature>
<dbReference type="PANTHER" id="PTHR12452">
    <property type="entry name" value="42-9-9 PROTEIN-RELATED"/>
    <property type="match status" value="1"/>
</dbReference>
<comment type="caution">
    <text evidence="4">The sequence shown here is derived from an EMBL/GenBank/DDBJ whole genome shotgun (WGS) entry which is preliminary data.</text>
</comment>
<evidence type="ECO:0000256" key="1">
    <source>
        <dbReference type="ARBA" id="ARBA00008987"/>
    </source>
</evidence>
<dbReference type="GO" id="GO:0047134">
    <property type="term" value="F:protein-disulfide reductase [NAD(P)H] activity"/>
    <property type="evidence" value="ECO:0007669"/>
    <property type="project" value="InterPro"/>
</dbReference>
<dbReference type="RefSeq" id="XP_067823047.1">
    <property type="nucleotide sequence ID" value="XM_067962804.1"/>
</dbReference>
<dbReference type="InterPro" id="IPR045108">
    <property type="entry name" value="TXNDC17-like"/>
</dbReference>
<dbReference type="Gene3D" id="3.40.30.10">
    <property type="entry name" value="Glutaredoxin"/>
    <property type="match status" value="2"/>
</dbReference>
<feature type="domain" description="Thioredoxin" evidence="3">
    <location>
        <begin position="205"/>
        <end position="299"/>
    </location>
</feature>
<evidence type="ECO:0000313" key="5">
    <source>
        <dbReference type="Proteomes" id="UP000294530"/>
    </source>
</evidence>
<evidence type="ECO:0000313" key="4">
    <source>
        <dbReference type="EMBL" id="TDH73549.1"/>
    </source>
</evidence>
<name>A0A976IKJ3_BRELC</name>
<sequence>MEVSRYRPRRRRYGVSRRKLTSIWTLLGGAFFIVYLLFLLYWRFGNFATLDASMTFNNLRKSRHSIQIHPDDLLLDDTNTIQRQRKEHTHQLPIKAVIATSSPPILPVAITSVPIKSLRVSKNFIHSSTLEKNATLSVQEAERITNTSKNQANFQPQAAPIQSLSNPITAIPATFTRREQFSSLRNETISGYTATLEFLNAYQFNASESLYLFFVCSDALFQAHDWSEECRQSKKHVYNIFSHSSRRNRLVTIYAGSEKYWTHQNAFYNNFNLKIKSVPSILKWEGQKNRTSGMLVQTSLYDEPFLSYLFQTTDERKLLFPANAIQHKQLITIRGYDAYVDTMTQFENENHPVPTFVLMVSGRFPNNKRPWCPYCRYSELPVEFAFFSYAPKNARIYRVEVTDSYTEWMDRTEFTNDPNLQLKIVPLMYKIDQVPPTTSNGSTSIHFSAHKFRYDRLAPLRDFFSSYT</sequence>
<dbReference type="InterPro" id="IPR010357">
    <property type="entry name" value="TXNDC17_dom"/>
</dbReference>
<protein>
    <recommendedName>
        <fullName evidence="3">Thioredoxin domain-containing protein</fullName>
    </recommendedName>
</protein>
<dbReference type="GeneID" id="94348475"/>
<feature type="transmembrane region" description="Helical" evidence="2">
    <location>
        <begin position="21"/>
        <end position="42"/>
    </location>
</feature>
<dbReference type="Pfam" id="PF06110">
    <property type="entry name" value="TXD17-like_Trx"/>
    <property type="match status" value="2"/>
</dbReference>
<dbReference type="PANTHER" id="PTHR12452:SF0">
    <property type="entry name" value="THIOREDOXIN DOMAIN-CONTAINING PROTEIN 17"/>
    <property type="match status" value="1"/>
</dbReference>
<keyword evidence="2" id="KW-0812">Transmembrane</keyword>
<dbReference type="KEGG" id="blac:94348475"/>
<dbReference type="Proteomes" id="UP000294530">
    <property type="component" value="Unassembled WGS sequence"/>
</dbReference>
<keyword evidence="2" id="KW-0472">Membrane</keyword>
<reference evidence="4 5" key="1">
    <citation type="journal article" date="2021" name="Genome Biol.">
        <title>AFLAP: assembly-free linkage analysis pipeline using k-mers from genome sequencing data.</title>
        <authorList>
            <person name="Fletcher K."/>
            <person name="Zhang L."/>
            <person name="Gil J."/>
            <person name="Han R."/>
            <person name="Cavanaugh K."/>
            <person name="Michelmore R."/>
        </authorList>
    </citation>
    <scope>NUCLEOTIDE SEQUENCE [LARGE SCALE GENOMIC DNA]</scope>
    <source>
        <strain evidence="4 5">SF5</strain>
    </source>
</reference>
<evidence type="ECO:0000256" key="2">
    <source>
        <dbReference type="SAM" id="Phobius"/>
    </source>
</evidence>
<gene>
    <name evidence="4" type="ORF">CCR75_004718</name>
</gene>
<organism evidence="4 5">
    <name type="scientific">Bremia lactucae</name>
    <name type="common">Lettuce downy mildew</name>
    <dbReference type="NCBI Taxonomy" id="4779"/>
    <lineage>
        <taxon>Eukaryota</taxon>
        <taxon>Sar</taxon>
        <taxon>Stramenopiles</taxon>
        <taxon>Oomycota</taxon>
        <taxon>Peronosporomycetes</taxon>
        <taxon>Peronosporales</taxon>
        <taxon>Peronosporaceae</taxon>
        <taxon>Bremia</taxon>
    </lineage>
</organism>
<keyword evidence="2" id="KW-1133">Transmembrane helix</keyword>
<dbReference type="OrthoDB" id="78947at2759"/>
<accession>A0A976IKJ3</accession>